<evidence type="ECO:0000313" key="2">
    <source>
        <dbReference type="Proteomes" id="UP000828941"/>
    </source>
</evidence>
<protein>
    <submittedName>
        <fullName evidence="1">Uncharacterized protein</fullName>
    </submittedName>
</protein>
<organism evidence="1 2">
    <name type="scientific">Bauhinia variegata</name>
    <name type="common">Purple orchid tree</name>
    <name type="synonym">Phanera variegata</name>
    <dbReference type="NCBI Taxonomy" id="167791"/>
    <lineage>
        <taxon>Eukaryota</taxon>
        <taxon>Viridiplantae</taxon>
        <taxon>Streptophyta</taxon>
        <taxon>Embryophyta</taxon>
        <taxon>Tracheophyta</taxon>
        <taxon>Spermatophyta</taxon>
        <taxon>Magnoliopsida</taxon>
        <taxon>eudicotyledons</taxon>
        <taxon>Gunneridae</taxon>
        <taxon>Pentapetalae</taxon>
        <taxon>rosids</taxon>
        <taxon>fabids</taxon>
        <taxon>Fabales</taxon>
        <taxon>Fabaceae</taxon>
        <taxon>Cercidoideae</taxon>
        <taxon>Cercideae</taxon>
        <taxon>Bauhiniinae</taxon>
        <taxon>Bauhinia</taxon>
    </lineage>
</organism>
<dbReference type="EMBL" id="CM039430">
    <property type="protein sequence ID" value="KAI4345456.1"/>
    <property type="molecule type" value="Genomic_DNA"/>
</dbReference>
<gene>
    <name evidence="1" type="ORF">L6164_012580</name>
</gene>
<reference evidence="1 2" key="1">
    <citation type="journal article" date="2022" name="DNA Res.">
        <title>Chromosomal-level genome assembly of the orchid tree Bauhinia variegata (Leguminosae; Cercidoideae) supports the allotetraploid origin hypothesis of Bauhinia.</title>
        <authorList>
            <person name="Zhong Y."/>
            <person name="Chen Y."/>
            <person name="Zheng D."/>
            <person name="Pang J."/>
            <person name="Liu Y."/>
            <person name="Luo S."/>
            <person name="Meng S."/>
            <person name="Qian L."/>
            <person name="Wei D."/>
            <person name="Dai S."/>
            <person name="Zhou R."/>
        </authorList>
    </citation>
    <scope>NUCLEOTIDE SEQUENCE [LARGE SCALE GENOMIC DNA]</scope>
    <source>
        <strain evidence="1">BV-YZ2020</strain>
    </source>
</reference>
<evidence type="ECO:0000313" key="1">
    <source>
        <dbReference type="EMBL" id="KAI4345456.1"/>
    </source>
</evidence>
<proteinExistence type="predicted"/>
<sequence length="289" mass="34177">MESSCRRRKTWRRMEQEKVVRKVIWPAIRGRSCPICFRNLEVHYRAAAVLTACRHAYCIECIRKWSKLRRKCPLCNAEFNSWFCKLSLSSREFQKEVLPFHDLRTNSNEEIGTEQIDSRRILARTRAALNDRRTRALPRRRSFGRPGLVSPEIMAHRKLEWRASIYSRGIQAVPSTSSCPEQDRLRNNAEKEKLLERIKPWIRRELQTILSDPDPSVIVHVATSQYIAWLEEKAKSPSQQLDVQDSFMSPLCRFLHDKTSIFWHELRCFAESSYNMETYDAVVEYEQLQ</sequence>
<accession>A0ACB9PAU6</accession>
<keyword evidence="2" id="KW-1185">Reference proteome</keyword>
<dbReference type="Proteomes" id="UP000828941">
    <property type="component" value="Chromosome 5"/>
</dbReference>
<name>A0ACB9PAU6_BAUVA</name>
<comment type="caution">
    <text evidence="1">The sequence shown here is derived from an EMBL/GenBank/DDBJ whole genome shotgun (WGS) entry which is preliminary data.</text>
</comment>